<name>A0A177Y8V8_9NOCA</name>
<gene>
    <name evidence="2" type="ORF">A3K89_09605</name>
</gene>
<dbReference type="SUPFAM" id="SSF52317">
    <property type="entry name" value="Class I glutamine amidotransferase-like"/>
    <property type="match status" value="1"/>
</dbReference>
<dbReference type="InterPro" id="IPR029062">
    <property type="entry name" value="Class_I_gatase-like"/>
</dbReference>
<dbReference type="Gene3D" id="3.40.50.880">
    <property type="match status" value="1"/>
</dbReference>
<feature type="domain" description="DJ-1/PfpI" evidence="1">
    <location>
        <begin position="4"/>
        <end position="170"/>
    </location>
</feature>
<dbReference type="Pfam" id="PF01965">
    <property type="entry name" value="DJ-1_PfpI"/>
    <property type="match status" value="1"/>
</dbReference>
<sequence length="203" mass="21593">MSTIVLYATDTMADWEYSYLVAGVAMAREQGDDRYELRVLSEDGQEVTTLGGLHVRPDGDLSDLDTESVAALVLPGGNTWNEGHEKVLGLASALVEKGTPVGGICGATLGLARTGLLNAKKHTSNALEFLTSATEYSGSLYYEDARVVVDGTLVTAPGTAPLEFSKAIFELLQLFPQSIVDAWYGLYSTGEKKYYDVLAGGGA</sequence>
<dbReference type="Proteomes" id="UP000077519">
    <property type="component" value="Unassembled WGS sequence"/>
</dbReference>
<dbReference type="AlphaFoldDB" id="A0A177Y8V8"/>
<dbReference type="InterPro" id="IPR050325">
    <property type="entry name" value="Prot/Nucl_acid_deglycase"/>
</dbReference>
<organism evidence="2 3">
    <name type="scientific">Rhodococcoides kyotonense</name>
    <dbReference type="NCBI Taxonomy" id="398843"/>
    <lineage>
        <taxon>Bacteria</taxon>
        <taxon>Bacillati</taxon>
        <taxon>Actinomycetota</taxon>
        <taxon>Actinomycetes</taxon>
        <taxon>Mycobacteriales</taxon>
        <taxon>Nocardiaceae</taxon>
        <taxon>Rhodococcoides</taxon>
    </lineage>
</organism>
<evidence type="ECO:0000259" key="1">
    <source>
        <dbReference type="Pfam" id="PF01965"/>
    </source>
</evidence>
<reference evidence="2 3" key="1">
    <citation type="submission" date="2016-03" db="EMBL/GenBank/DDBJ databases">
        <title>Genome sequence of Rhodococcus kyotonensis KB10.</title>
        <authorList>
            <person name="Jeong H."/>
            <person name="Hong C.E."/>
            <person name="Jo S.H."/>
            <person name="Park J.M."/>
        </authorList>
    </citation>
    <scope>NUCLEOTIDE SEQUENCE [LARGE SCALE GENOMIC DNA]</scope>
    <source>
        <strain evidence="2 3">KB10</strain>
    </source>
</reference>
<dbReference type="RefSeq" id="WP_068429816.1">
    <property type="nucleotide sequence ID" value="NZ_LVHI01000032.1"/>
</dbReference>
<proteinExistence type="predicted"/>
<dbReference type="EMBL" id="LVHI01000032">
    <property type="protein sequence ID" value="OAK51923.1"/>
    <property type="molecule type" value="Genomic_DNA"/>
</dbReference>
<accession>A0A177Y8V8</accession>
<dbReference type="InterPro" id="IPR002818">
    <property type="entry name" value="DJ-1/PfpI"/>
</dbReference>
<dbReference type="PANTHER" id="PTHR48094:SF19">
    <property type="entry name" value="DJ-1_PFPI DOMAIN-CONTAINING PROTEIN"/>
    <property type="match status" value="1"/>
</dbReference>
<keyword evidence="3" id="KW-1185">Reference proteome</keyword>
<comment type="caution">
    <text evidence="2">The sequence shown here is derived from an EMBL/GenBank/DDBJ whole genome shotgun (WGS) entry which is preliminary data.</text>
</comment>
<dbReference type="GO" id="GO:0005737">
    <property type="term" value="C:cytoplasm"/>
    <property type="evidence" value="ECO:0007669"/>
    <property type="project" value="TreeGrafter"/>
</dbReference>
<evidence type="ECO:0000313" key="2">
    <source>
        <dbReference type="EMBL" id="OAK51923.1"/>
    </source>
</evidence>
<dbReference type="PANTHER" id="PTHR48094">
    <property type="entry name" value="PROTEIN/NUCLEIC ACID DEGLYCASE DJ-1-RELATED"/>
    <property type="match status" value="1"/>
</dbReference>
<evidence type="ECO:0000313" key="3">
    <source>
        <dbReference type="Proteomes" id="UP000077519"/>
    </source>
</evidence>
<protein>
    <submittedName>
        <fullName evidence="2">Thiamine biosynthesis protein ThiJ</fullName>
    </submittedName>
</protein>